<proteinExistence type="predicted"/>
<evidence type="ECO:0000313" key="2">
    <source>
        <dbReference type="EMBL" id="KAK9688531.1"/>
    </source>
</evidence>
<dbReference type="EMBL" id="JASPKY010000588">
    <property type="protein sequence ID" value="KAK9688531.1"/>
    <property type="molecule type" value="Genomic_DNA"/>
</dbReference>
<protein>
    <submittedName>
        <fullName evidence="2">Retrotransposon gag protein</fullName>
    </submittedName>
</protein>
<gene>
    <name evidence="2" type="ORF">QE152_g35253</name>
</gene>
<accession>A0AAW1IGD4</accession>
<dbReference type="Proteomes" id="UP001458880">
    <property type="component" value="Unassembled WGS sequence"/>
</dbReference>
<dbReference type="InterPro" id="IPR005162">
    <property type="entry name" value="Retrotrans_gag_dom"/>
</dbReference>
<dbReference type="Pfam" id="PF03732">
    <property type="entry name" value="Retrotrans_gag"/>
    <property type="match status" value="1"/>
</dbReference>
<reference evidence="2 3" key="1">
    <citation type="journal article" date="2024" name="BMC Genomics">
        <title>De novo assembly and annotation of Popillia japonica's genome with initial clues to its potential as an invasive pest.</title>
        <authorList>
            <person name="Cucini C."/>
            <person name="Boschi S."/>
            <person name="Funari R."/>
            <person name="Cardaioli E."/>
            <person name="Iannotti N."/>
            <person name="Marturano G."/>
            <person name="Paoli F."/>
            <person name="Bruttini M."/>
            <person name="Carapelli A."/>
            <person name="Frati F."/>
            <person name="Nardi F."/>
        </authorList>
    </citation>
    <scope>NUCLEOTIDE SEQUENCE [LARGE SCALE GENOMIC DNA]</scope>
    <source>
        <strain evidence="2">DMR45628</strain>
    </source>
</reference>
<name>A0AAW1IGD4_POPJA</name>
<comment type="caution">
    <text evidence="2">The sequence shown here is derived from an EMBL/GenBank/DDBJ whole genome shotgun (WGS) entry which is preliminary data.</text>
</comment>
<organism evidence="2 3">
    <name type="scientific">Popillia japonica</name>
    <name type="common">Japanese beetle</name>
    <dbReference type="NCBI Taxonomy" id="7064"/>
    <lineage>
        <taxon>Eukaryota</taxon>
        <taxon>Metazoa</taxon>
        <taxon>Ecdysozoa</taxon>
        <taxon>Arthropoda</taxon>
        <taxon>Hexapoda</taxon>
        <taxon>Insecta</taxon>
        <taxon>Pterygota</taxon>
        <taxon>Neoptera</taxon>
        <taxon>Endopterygota</taxon>
        <taxon>Coleoptera</taxon>
        <taxon>Polyphaga</taxon>
        <taxon>Scarabaeiformia</taxon>
        <taxon>Scarabaeidae</taxon>
        <taxon>Rutelinae</taxon>
        <taxon>Popillia</taxon>
    </lineage>
</organism>
<feature type="domain" description="Retrotransposon gag" evidence="1">
    <location>
        <begin position="45"/>
        <end position="122"/>
    </location>
</feature>
<sequence length="150" mass="17669">MRWNLKYSGDNSGLSLNAFLERVEELMLARNVTKEQVFRSAIDLFSSRALIWYRANRKALSDWDELVVALREEFQVPDYDERLFDEIRKRTQGPNESISMFVSVMTNLFSRLSIKIPESNRLKMMCKNLSPFYQSQLGLTDINRRFTKVS</sequence>
<evidence type="ECO:0000313" key="3">
    <source>
        <dbReference type="Proteomes" id="UP001458880"/>
    </source>
</evidence>
<evidence type="ECO:0000259" key="1">
    <source>
        <dbReference type="Pfam" id="PF03732"/>
    </source>
</evidence>
<keyword evidence="3" id="KW-1185">Reference proteome</keyword>
<dbReference type="AlphaFoldDB" id="A0AAW1IGD4"/>